<accession>A0ABP9J4J7</accession>
<evidence type="ECO:0000313" key="2">
    <source>
        <dbReference type="EMBL" id="GAA5020409.1"/>
    </source>
</evidence>
<dbReference type="Gene3D" id="3.40.390.10">
    <property type="entry name" value="Collagenase (Catalytic Domain)"/>
    <property type="match status" value="1"/>
</dbReference>
<evidence type="ECO:0000259" key="1">
    <source>
        <dbReference type="SMART" id="SM00235"/>
    </source>
</evidence>
<dbReference type="InterPro" id="IPR007280">
    <property type="entry name" value="Peptidase_C_arc/bac"/>
</dbReference>
<gene>
    <name evidence="2" type="ORF">GCM10023258_09040</name>
</gene>
<feature type="domain" description="Peptidase metallopeptidase" evidence="1">
    <location>
        <begin position="37"/>
        <end position="175"/>
    </location>
</feature>
<comment type="caution">
    <text evidence="2">The sequence shown here is derived from an EMBL/GenBank/DDBJ whole genome shotgun (WGS) entry which is preliminary data.</text>
</comment>
<evidence type="ECO:0000313" key="3">
    <source>
        <dbReference type="Proteomes" id="UP001500427"/>
    </source>
</evidence>
<dbReference type="Proteomes" id="UP001500427">
    <property type="component" value="Unassembled WGS sequence"/>
</dbReference>
<dbReference type="RefSeq" id="WP_345506243.1">
    <property type="nucleotide sequence ID" value="NZ_BAABIW010000006.1"/>
</dbReference>
<dbReference type="InterPro" id="IPR001506">
    <property type="entry name" value="Peptidase_M12A"/>
</dbReference>
<dbReference type="Pfam" id="PF04151">
    <property type="entry name" value="PPC"/>
    <property type="match status" value="1"/>
</dbReference>
<dbReference type="EMBL" id="BAABIW010000006">
    <property type="protein sequence ID" value="GAA5020409.1"/>
    <property type="molecule type" value="Genomic_DNA"/>
</dbReference>
<dbReference type="Pfam" id="PF01400">
    <property type="entry name" value="Astacin"/>
    <property type="match status" value="1"/>
</dbReference>
<organism evidence="2 3">
    <name type="scientific">Terrabacter aeriphilus</name>
    <dbReference type="NCBI Taxonomy" id="515662"/>
    <lineage>
        <taxon>Bacteria</taxon>
        <taxon>Bacillati</taxon>
        <taxon>Actinomycetota</taxon>
        <taxon>Actinomycetes</taxon>
        <taxon>Micrococcales</taxon>
        <taxon>Intrasporangiaceae</taxon>
        <taxon>Terrabacter</taxon>
    </lineage>
</organism>
<dbReference type="Gene3D" id="2.60.120.380">
    <property type="match status" value="1"/>
</dbReference>
<keyword evidence="3" id="KW-1185">Reference proteome</keyword>
<name>A0ABP9J4J7_9MICO</name>
<reference evidence="3" key="1">
    <citation type="journal article" date="2019" name="Int. J. Syst. Evol. Microbiol.">
        <title>The Global Catalogue of Microorganisms (GCM) 10K type strain sequencing project: providing services to taxonomists for standard genome sequencing and annotation.</title>
        <authorList>
            <consortium name="The Broad Institute Genomics Platform"/>
            <consortium name="The Broad Institute Genome Sequencing Center for Infectious Disease"/>
            <person name="Wu L."/>
            <person name="Ma J."/>
        </authorList>
    </citation>
    <scope>NUCLEOTIDE SEQUENCE [LARGE SCALE GENOMIC DNA]</scope>
    <source>
        <strain evidence="3">JCM 17687</strain>
    </source>
</reference>
<dbReference type="SMART" id="SM00235">
    <property type="entry name" value="ZnMc"/>
    <property type="match status" value="1"/>
</dbReference>
<sequence length="343" mass="37028">MTDAPHVCFDRILPRDLMRPHRRQRGPDGTDRAISPIGKAWMNGTTLKVRFLAGSAAEQATAREQAAWWSAACNLTFDFGDHPDADIRISFDPNDGAWSYVGTDNTSIPANEATMNLGFLDGGTAGHEFGHAIGLAHEHSNPAGGIQWNEPVVIRALAGPPNFWDEAKVRHNVFMKYALDQIKGTAFDPDSIMLYSFPASWTTNGVATHANDVLSTLDKAFVSGASMYPRSTTGPTGPADATELVVDGPKVKGSIGATGEEDLYAFEVAEDGLYEVTTRGSTDVFLTVFGPDSDTTLVAEDDDSGYGVNPRVRSSLTPGRYVAQVRHYAPTGTGSYTIRARRR</sequence>
<dbReference type="InterPro" id="IPR024079">
    <property type="entry name" value="MetalloPept_cat_dom_sf"/>
</dbReference>
<dbReference type="SUPFAM" id="SSF55486">
    <property type="entry name" value="Metalloproteases ('zincins'), catalytic domain"/>
    <property type="match status" value="1"/>
</dbReference>
<proteinExistence type="predicted"/>
<dbReference type="SUPFAM" id="SSF89260">
    <property type="entry name" value="Collagen-binding domain"/>
    <property type="match status" value="1"/>
</dbReference>
<dbReference type="InterPro" id="IPR006026">
    <property type="entry name" value="Peptidase_Metallo"/>
</dbReference>
<protein>
    <recommendedName>
        <fullName evidence="1">Peptidase metallopeptidase domain-containing protein</fullName>
    </recommendedName>
</protein>